<dbReference type="Proteomes" id="UP000026915">
    <property type="component" value="Chromosome 10"/>
</dbReference>
<keyword evidence="1" id="KW-0472">Membrane</keyword>
<proteinExistence type="predicted"/>
<keyword evidence="1" id="KW-1133">Transmembrane helix</keyword>
<dbReference type="InParanoid" id="A0A061FS67"/>
<organism evidence="2 3">
    <name type="scientific">Theobroma cacao</name>
    <name type="common">Cacao</name>
    <name type="synonym">Cocoa</name>
    <dbReference type="NCBI Taxonomy" id="3641"/>
    <lineage>
        <taxon>Eukaryota</taxon>
        <taxon>Viridiplantae</taxon>
        <taxon>Streptophyta</taxon>
        <taxon>Embryophyta</taxon>
        <taxon>Tracheophyta</taxon>
        <taxon>Spermatophyta</taxon>
        <taxon>Magnoliopsida</taxon>
        <taxon>eudicotyledons</taxon>
        <taxon>Gunneridae</taxon>
        <taxon>Pentapetalae</taxon>
        <taxon>rosids</taxon>
        <taxon>malvids</taxon>
        <taxon>Malvales</taxon>
        <taxon>Malvaceae</taxon>
        <taxon>Byttnerioideae</taxon>
        <taxon>Theobroma</taxon>
    </lineage>
</organism>
<dbReference type="AlphaFoldDB" id="A0A061FS67"/>
<gene>
    <name evidence="2" type="ORF">TCM_045019</name>
</gene>
<keyword evidence="3" id="KW-1185">Reference proteome</keyword>
<dbReference type="Gramene" id="EOY19713">
    <property type="protein sequence ID" value="EOY19713"/>
    <property type="gene ID" value="TCM_045019"/>
</dbReference>
<evidence type="ECO:0000313" key="2">
    <source>
        <dbReference type="EMBL" id="EOY19713.1"/>
    </source>
</evidence>
<accession>A0A061FS67</accession>
<dbReference type="HOGENOM" id="CLU_1513181_0_0_1"/>
<sequence>MAKSPNLSFSFICHVASYPTGFPSLQPINPSTVPLALIDLLPAVGFLKPSYPFTAQIGLLSLYPTTALIKEIGPSLCPRSPLLPFRWLPKSGFPLCRWHYPKDFPPQPITKTPSKSIPKKQAKYPKAKLFCSSPFSLYFFIFFLFFWLWICGCWLLRPGILFAECGIWKQLPTGEMRS</sequence>
<keyword evidence="1" id="KW-0812">Transmembrane</keyword>
<protein>
    <submittedName>
        <fullName evidence="2">Uncharacterized protein</fullName>
    </submittedName>
</protein>
<dbReference type="EMBL" id="CM001888">
    <property type="protein sequence ID" value="EOY19713.1"/>
    <property type="molecule type" value="Genomic_DNA"/>
</dbReference>
<name>A0A061FS67_THECC</name>
<evidence type="ECO:0000256" key="1">
    <source>
        <dbReference type="SAM" id="Phobius"/>
    </source>
</evidence>
<feature type="transmembrane region" description="Helical" evidence="1">
    <location>
        <begin position="129"/>
        <end position="150"/>
    </location>
</feature>
<evidence type="ECO:0000313" key="3">
    <source>
        <dbReference type="Proteomes" id="UP000026915"/>
    </source>
</evidence>
<reference evidence="2 3" key="1">
    <citation type="journal article" date="2013" name="Genome Biol.">
        <title>The genome sequence of the most widely cultivated cacao type and its use to identify candidate genes regulating pod color.</title>
        <authorList>
            <person name="Motamayor J.C."/>
            <person name="Mockaitis K."/>
            <person name="Schmutz J."/>
            <person name="Haiminen N."/>
            <person name="Iii D.L."/>
            <person name="Cornejo O."/>
            <person name="Findley S.D."/>
            <person name="Zheng P."/>
            <person name="Utro F."/>
            <person name="Royaert S."/>
            <person name="Saski C."/>
            <person name="Jenkins J."/>
            <person name="Podicheti R."/>
            <person name="Zhao M."/>
            <person name="Scheffler B.E."/>
            <person name="Stack J.C."/>
            <person name="Feltus F.A."/>
            <person name="Mustiga G.M."/>
            <person name="Amores F."/>
            <person name="Phillips W."/>
            <person name="Marelli J.P."/>
            <person name="May G.D."/>
            <person name="Shapiro H."/>
            <person name="Ma J."/>
            <person name="Bustamante C.D."/>
            <person name="Schnell R.J."/>
            <person name="Main D."/>
            <person name="Gilbert D."/>
            <person name="Parida L."/>
            <person name="Kuhn D.N."/>
        </authorList>
    </citation>
    <scope>NUCLEOTIDE SEQUENCE [LARGE SCALE GENOMIC DNA]</scope>
    <source>
        <strain evidence="3">cv. Matina 1-6</strain>
    </source>
</reference>